<dbReference type="Proteomes" id="UP000604481">
    <property type="component" value="Unassembled WGS sequence"/>
</dbReference>
<evidence type="ECO:0008006" key="4">
    <source>
        <dbReference type="Google" id="ProtNLM"/>
    </source>
</evidence>
<proteinExistence type="predicted"/>
<dbReference type="EMBL" id="JADFUA010000001">
    <property type="protein sequence ID" value="MBE9607901.1"/>
    <property type="molecule type" value="Genomic_DNA"/>
</dbReference>
<reference evidence="2 3" key="1">
    <citation type="submission" date="2020-10" db="EMBL/GenBank/DDBJ databases">
        <title>The genome sequence of Chitinilyticum litopenaei 4Y14.</title>
        <authorList>
            <person name="Liu Y."/>
        </authorList>
    </citation>
    <scope>NUCLEOTIDE SEQUENCE [LARGE SCALE GENOMIC DNA]</scope>
    <source>
        <strain evidence="2 3">4Y14</strain>
    </source>
</reference>
<feature type="chain" id="PRO_5035297708" description="YbjN domain-containing protein" evidence="1">
    <location>
        <begin position="24"/>
        <end position="323"/>
    </location>
</feature>
<gene>
    <name evidence="2" type="ORF">INR99_00920</name>
</gene>
<keyword evidence="1" id="KW-0732">Signal</keyword>
<dbReference type="RefSeq" id="WP_194114410.1">
    <property type="nucleotide sequence ID" value="NZ_JADFUA010000001.1"/>
</dbReference>
<accession>A0A8J7K0E8</accession>
<evidence type="ECO:0000313" key="2">
    <source>
        <dbReference type="EMBL" id="MBE9607901.1"/>
    </source>
</evidence>
<evidence type="ECO:0000313" key="3">
    <source>
        <dbReference type="Proteomes" id="UP000604481"/>
    </source>
</evidence>
<keyword evidence="3" id="KW-1185">Reference proteome</keyword>
<organism evidence="2 3">
    <name type="scientific">Chitinilyticum piscinae</name>
    <dbReference type="NCBI Taxonomy" id="2866724"/>
    <lineage>
        <taxon>Bacteria</taxon>
        <taxon>Pseudomonadati</taxon>
        <taxon>Pseudomonadota</taxon>
        <taxon>Betaproteobacteria</taxon>
        <taxon>Neisseriales</taxon>
        <taxon>Chitinibacteraceae</taxon>
        <taxon>Chitinilyticum</taxon>
    </lineage>
</organism>
<evidence type="ECO:0000256" key="1">
    <source>
        <dbReference type="SAM" id="SignalP"/>
    </source>
</evidence>
<comment type="caution">
    <text evidence="2">The sequence shown here is derived from an EMBL/GenBank/DDBJ whole genome shotgun (WGS) entry which is preliminary data.</text>
</comment>
<name>A0A8J7K0E8_9NEIS</name>
<sequence>MISRRMLLAGLASLPWLMPPVQAGDVPALVAQLSRELEGEGWQRRPSDRPGIWRLDAPAQIGTLHLAIHHRPERRWLALYALYPRKLVSSEREALLARLAAVNHALPAGVNFELDLADGDLRCKLGLDDGRGQLDMAALRHGLYLLAASYLQRSPVVFATTAQPQPAALAPPAALAKATPPSMPGLDAIAAAMRQQGWPAEPDAAGPFIQTAYAQDGRRIPLLVSLDRPLASLLVEAYPGRALRVPASRLAQAARWLALANYGLPLGAFDLAAGTGRLSFRHAQRLPAAALLAPCLHDALMVASVAMYRQLPQLDTLLEDMPR</sequence>
<protein>
    <recommendedName>
        <fullName evidence="4">YbjN domain-containing protein</fullName>
    </recommendedName>
</protein>
<feature type="signal peptide" evidence="1">
    <location>
        <begin position="1"/>
        <end position="23"/>
    </location>
</feature>
<dbReference type="AlphaFoldDB" id="A0A8J7K0E8"/>